<feature type="compositionally biased region" description="Basic and acidic residues" evidence="2">
    <location>
        <begin position="1228"/>
        <end position="1237"/>
    </location>
</feature>
<sequence>MSKYKKAKVLLETKALYKELKPIYATRKLSIGLVSCMLGLTLFAPRVFAQDELVENTQVQETDQEQGNKDAKDDEDKNKEIKETTDLEKVKVASVEEQQAEDILTENEIQEIRTRANNLENSYFFNGNMIEELKAELRKVKANPSVNYEEAKASLINEAIIKNTPAQKAPGEDRAAPKSPKINPMFIGDTKINGSVTIGQHQRYRKQIDITITVTVNRKAGGNEVKTVVVPHTKTSQDWSVTLASPLVDGDTVTVTQAYGGETSDPGDPIVPKRAMKDKYKDTLQMPSGEIWIEQYVANIVNDEEKAEALDLLKQANPAETASDIKSVEFKIAGTTTKIASYTVTYKDNSKTEEIQAPNLTIKEVTETSRSPEIGSITIIDNVIKGKLAGPGPFDKIKVQLIVNVNKNKAGQFCNENKCTFDKTSSTPVEVNVQSDGTFSYTLQAFDSLTLDQIVGVSVKEPHKFVSCSTTTVKPVTVEKTKVKDPRKLTPDNKTAIDAAIRKAYTLEGVSKLPNGTGDWTGVPAVIQIDDSGNAKIFSGNDVAGSWDSNYKFVPEKNDDGSYKITEGAQPKTTIPAKDLLLNKAPDAPEVAHDADKNEITITTNPADTDAKKITIKYTPEGGTEETTVEVTKGEGGNWTAPEGFTVTLDEEKKVVVVSFKDDKIKNKTKVTASVTDAGGINAQVTDDTKPKNSEDKSEEIKIKPKTPDVKVDETTGDVTITPIEKKSDRVAKKMDVIYTPAGATESETVTFTRDDQGKWSVQGKTDFVVSKDGKSITITNDKIKSKTDITAKTNDGDATETLVSDPDTKKVPDKTAPQPPTVKVDETYGRAYITPPTDPDTKTIKVEYLDPKGNKHTFTVTKNGNSWGIEGDPDSKYVTGSKISIGHDSLKRATEIKAIATDEAGNESKPGTDISLPPAPDVKLDKDKGVITVTPPTTIAPLVDGMEITYTPVDKTETSTLKISKGTDKKWKIEGQTPEGVTINENSGVVTITNDKAEEKSKVIAYSSIATDKKSYEKGEAKVPETKAPDAPTVKVQEDGSVKITPKDKGETRVTVTYNKEDGSPVTVEAKKVGSEWKIENPTNEETVDKTSGVITIPTGKTNPGDRVKATATKGSKTSEEGKDLTKPAPPKVTPNQTSGDVTITPPNKGNVDGMIIKYKKPNGNDETIKVKKGEGGTWTIENNPDTEGVKVDGQSGLVTIKKGHAKEKTPVTADSTIETLQTPDKNQGDKPELVPDKTPPQAPEVSVNTNDGSAQIKPPTDEDTKTITVKYPDPNGNEKTAIATKDNDGWKITKGADDGLTVDSTTGLIKIPYGKMKKADTVSASAKDESNNESQSSTDTTLPPVPSVEVNKDKKVEVTPPAKTPAVNGMEITYTPAGGDKAKTIKITKGNDGKWKLDGDPIKGISVEEKSGTVTFEKGTAKELTNVTAKSKIDENKKGLETAEKQVPDTTPPEAPEVKVQDDGSVTITPKKGSDTKTVTVTYKNQDGEDKTATATKDDKGNWTVGGNNGETIDKTSGVITIPKGKSNPGDKVVAKAKDPSENESGPSDDTTMPAPPTITPDQTSGNVTITPPTKGNLDGMDIEYKTPEGTDRKVRVVKGTDKKWKIEGENPDEVTVTENQGIVTIPKGKAKEKTEVKADSTLGKKKAPAEKTPENQNLVPDKTAPNPPTVKVEDKGNVTITPPSDEDTTSVTVTYKKADNTEIQVKAKKSGNKWSLTKVDGTSQVDNGESVDENSGVIALAKGKYKTGEIVKAYGNDNVNNQSSEDKKTPVEVSFEANGGSKTMDGSILALSKGNTPEGQSAVLSAVFELPECKFAPPEGKKFAGWQVGSETKKAGEKIQIKANTTVKAIWKDIEFKVTFQTEAGASGTMDPKTVNKGSKYELPTPTFKSEEGKEFAGWKVGDGTELKKAGEAIDISGDVKLTAVWKDIEYKVSFNANGGSETMKSQIVKKGKEYTLPANGFTAPEGKEFDGWMIGTEKKAANDKITINADTEVKAIWKDIEYKVSFNGNSGTGKMAEQLVKKGNEYELPENGFTAPEGKKFDGWMVGKEKKAVGDKIKVNADAEVKAVWKDIEYKVSFNGNSGTGKMA</sequence>
<accession>A0A133KCJ0</accession>
<feature type="compositionally biased region" description="Basic and acidic residues" evidence="2">
    <location>
        <begin position="1632"/>
        <end position="1641"/>
    </location>
</feature>
<comment type="subcellular location">
    <subcellularLocation>
        <location evidence="1">Cell envelope</location>
    </subcellularLocation>
</comment>
<feature type="compositionally biased region" description="Polar residues" evidence="2">
    <location>
        <begin position="1334"/>
        <end position="1343"/>
    </location>
</feature>
<feature type="compositionally biased region" description="Basic and acidic residues" evidence="2">
    <location>
        <begin position="66"/>
        <end position="84"/>
    </location>
</feature>
<dbReference type="Gene3D" id="3.10.20.890">
    <property type="match status" value="1"/>
</dbReference>
<feature type="compositionally biased region" description="Polar residues" evidence="2">
    <location>
        <begin position="1562"/>
        <end position="1576"/>
    </location>
</feature>
<dbReference type="InterPro" id="IPR042229">
    <property type="entry name" value="Listeria/Bacterioides_rpt_sf"/>
</dbReference>
<feature type="region of interest" description="Disordered" evidence="2">
    <location>
        <begin position="1437"/>
        <end position="1475"/>
    </location>
</feature>
<feature type="compositionally biased region" description="Polar residues" evidence="2">
    <location>
        <begin position="1214"/>
        <end position="1227"/>
    </location>
</feature>
<evidence type="ECO:0000313" key="4">
    <source>
        <dbReference type="Proteomes" id="UP000070383"/>
    </source>
</evidence>
<organism evidence="3 4">
    <name type="scientific">Anaerococcus tetradius</name>
    <dbReference type="NCBI Taxonomy" id="33036"/>
    <lineage>
        <taxon>Bacteria</taxon>
        <taxon>Bacillati</taxon>
        <taxon>Bacillota</taxon>
        <taxon>Tissierellia</taxon>
        <taxon>Tissierellales</taxon>
        <taxon>Peptoniphilaceae</taxon>
        <taxon>Anaerococcus</taxon>
    </lineage>
</organism>
<dbReference type="RefSeq" id="WP_082743119.1">
    <property type="nucleotide sequence ID" value="NZ_KQ955286.1"/>
</dbReference>
<proteinExistence type="predicted"/>
<feature type="region of interest" description="Disordered" evidence="2">
    <location>
        <begin position="797"/>
        <end position="821"/>
    </location>
</feature>
<feature type="region of interest" description="Disordered" evidence="2">
    <location>
        <begin position="1488"/>
        <end position="1589"/>
    </location>
</feature>
<feature type="compositionally biased region" description="Basic and acidic residues" evidence="2">
    <location>
        <begin position="1017"/>
        <end position="1029"/>
    </location>
</feature>
<dbReference type="Proteomes" id="UP000070383">
    <property type="component" value="Unassembled WGS sequence"/>
</dbReference>
<feature type="region of interest" description="Disordered" evidence="2">
    <location>
        <begin position="682"/>
        <end position="701"/>
    </location>
</feature>
<comment type="caution">
    <text evidence="3">The sequence shown here is derived from an EMBL/GenBank/DDBJ whole genome shotgun (WGS) entry which is preliminary data.</text>
</comment>
<feature type="non-terminal residue" evidence="3">
    <location>
        <position position="2092"/>
    </location>
</feature>
<feature type="compositionally biased region" description="Basic and acidic residues" evidence="2">
    <location>
        <begin position="687"/>
        <end position="701"/>
    </location>
</feature>
<feature type="region of interest" description="Disordered" evidence="2">
    <location>
        <begin position="1628"/>
        <end position="1694"/>
    </location>
</feature>
<feature type="compositionally biased region" description="Basic and acidic residues" evidence="2">
    <location>
        <begin position="1164"/>
        <end position="1176"/>
    </location>
</feature>
<feature type="compositionally biased region" description="Basic and acidic residues" evidence="2">
    <location>
        <begin position="1488"/>
        <end position="1503"/>
    </location>
</feature>
<feature type="region of interest" description="Disordered" evidence="2">
    <location>
        <begin position="166"/>
        <end position="185"/>
    </location>
</feature>
<protein>
    <submittedName>
        <fullName evidence="3">Signal peptide protein, YSIRK family</fullName>
    </submittedName>
</protein>
<name>A0A133KCJ0_9FIRM</name>
<feature type="compositionally biased region" description="Basic and acidic residues" evidence="2">
    <location>
        <begin position="1437"/>
        <end position="1449"/>
    </location>
</feature>
<dbReference type="STRING" id="33036.HMPREF3200_01514"/>
<feature type="region of interest" description="Disordered" evidence="2">
    <location>
        <begin position="1017"/>
        <end position="1036"/>
    </location>
</feature>
<feature type="compositionally biased region" description="Basic and acidic residues" evidence="2">
    <location>
        <begin position="1118"/>
        <end position="1127"/>
    </location>
</feature>
<feature type="compositionally biased region" description="Polar residues" evidence="2">
    <location>
        <begin position="1135"/>
        <end position="1149"/>
    </location>
</feature>
<dbReference type="OrthoDB" id="3268315at2"/>
<feature type="region of interest" description="Disordered" evidence="2">
    <location>
        <begin position="58"/>
        <end position="84"/>
    </location>
</feature>
<feature type="region of interest" description="Disordered" evidence="2">
    <location>
        <begin position="1318"/>
        <end position="1379"/>
    </location>
</feature>
<evidence type="ECO:0000313" key="3">
    <source>
        <dbReference type="EMBL" id="KWZ77298.1"/>
    </source>
</evidence>
<gene>
    <name evidence="3" type="ORF">HMPREF3200_01514</name>
</gene>
<dbReference type="GO" id="GO:0030313">
    <property type="term" value="C:cell envelope"/>
    <property type="evidence" value="ECO:0007669"/>
    <property type="project" value="UniProtKB-SubCell"/>
</dbReference>
<evidence type="ECO:0000256" key="2">
    <source>
        <dbReference type="SAM" id="MobiDB-lite"/>
    </source>
</evidence>
<dbReference type="Gene3D" id="2.60.40.4270">
    <property type="entry name" value="Listeria-Bacteroides repeat domain"/>
    <property type="match status" value="3"/>
</dbReference>
<dbReference type="Pfam" id="PF09479">
    <property type="entry name" value="Flg_new"/>
    <property type="match status" value="3"/>
</dbReference>
<dbReference type="InterPro" id="IPR013378">
    <property type="entry name" value="InlB-like_B-rpt"/>
</dbReference>
<evidence type="ECO:0000256" key="1">
    <source>
        <dbReference type="ARBA" id="ARBA00004196"/>
    </source>
</evidence>
<keyword evidence="4" id="KW-1185">Reference proteome</keyword>
<reference evidence="4" key="1">
    <citation type="submission" date="2016-01" db="EMBL/GenBank/DDBJ databases">
        <authorList>
            <person name="Mitreva M."/>
            <person name="Pepin K.H."/>
            <person name="Mihindukulasuriya K.A."/>
            <person name="Fulton R."/>
            <person name="Fronick C."/>
            <person name="O'Laughlin M."/>
            <person name="Miner T."/>
            <person name="Herter B."/>
            <person name="Rosa B.A."/>
            <person name="Cordes M."/>
            <person name="Tomlinson C."/>
            <person name="Wollam A."/>
            <person name="Palsikar V.B."/>
            <person name="Mardis E.R."/>
            <person name="Wilson R.K."/>
        </authorList>
    </citation>
    <scope>NUCLEOTIDE SEQUENCE [LARGE SCALE GENOMIC DNA]</scope>
    <source>
        <strain evidence="4">MJR8151</strain>
    </source>
</reference>
<feature type="region of interest" description="Disordered" evidence="2">
    <location>
        <begin position="1082"/>
        <end position="1286"/>
    </location>
</feature>
<dbReference type="EMBL" id="LRPM01000056">
    <property type="protein sequence ID" value="KWZ77298.1"/>
    <property type="molecule type" value="Genomic_DNA"/>
</dbReference>